<keyword evidence="5 8" id="KW-0547">Nucleotide-binding</keyword>
<dbReference type="Pfam" id="PF09179">
    <property type="entry name" value="TilS"/>
    <property type="match status" value="1"/>
</dbReference>
<keyword evidence="2 8" id="KW-0963">Cytoplasm</keyword>
<comment type="domain">
    <text evidence="8">The N-terminal region contains the highly conserved SGGXDS motif, predicted to be a P-loop motif involved in ATP binding.</text>
</comment>
<reference evidence="10" key="1">
    <citation type="journal article" date="2014" name="Int. J. Syst. Evol. Microbiol.">
        <title>Complete genome sequence of Corynebacterium casei LMG S-19264T (=DSM 44701T), isolated from a smear-ripened cheese.</title>
        <authorList>
            <consortium name="US DOE Joint Genome Institute (JGI-PGF)"/>
            <person name="Walter F."/>
            <person name="Albersmeier A."/>
            <person name="Kalinowski J."/>
            <person name="Ruckert C."/>
        </authorList>
    </citation>
    <scope>NUCLEOTIDE SEQUENCE</scope>
    <source>
        <strain evidence="10">JCM 14719</strain>
    </source>
</reference>
<dbReference type="PANTHER" id="PTHR43033">
    <property type="entry name" value="TRNA(ILE)-LYSIDINE SYNTHASE-RELATED"/>
    <property type="match status" value="1"/>
</dbReference>
<dbReference type="AlphaFoldDB" id="A0A8J3BEI6"/>
<comment type="function">
    <text evidence="8">Ligates lysine onto the cytidine present at position 34 of the AUA codon-specific tRNA(Ile) that contains the anticodon CAU, in an ATP-dependent manner. Cytidine is converted to lysidine, thus changing the amino acid specificity of the tRNA from methionine to isoleucine.</text>
</comment>
<dbReference type="GO" id="GO:0032267">
    <property type="term" value="F:tRNA(Ile)-lysidine synthase activity"/>
    <property type="evidence" value="ECO:0007669"/>
    <property type="project" value="UniProtKB-EC"/>
</dbReference>
<comment type="caution">
    <text evidence="10">The sequence shown here is derived from an EMBL/GenBank/DDBJ whole genome shotgun (WGS) entry which is preliminary data.</text>
</comment>
<dbReference type="CDD" id="cd01992">
    <property type="entry name" value="TilS_N"/>
    <property type="match status" value="1"/>
</dbReference>
<keyword evidence="3 8" id="KW-0436">Ligase</keyword>
<evidence type="ECO:0000313" key="10">
    <source>
        <dbReference type="EMBL" id="GGK08018.1"/>
    </source>
</evidence>
<evidence type="ECO:0000256" key="4">
    <source>
        <dbReference type="ARBA" id="ARBA00022694"/>
    </source>
</evidence>
<feature type="domain" description="Lysidine-tRNA(Ile) synthetase C-terminal" evidence="9">
    <location>
        <begin position="388"/>
        <end position="459"/>
    </location>
</feature>
<keyword evidence="11" id="KW-1185">Reference proteome</keyword>
<evidence type="ECO:0000256" key="6">
    <source>
        <dbReference type="ARBA" id="ARBA00022840"/>
    </source>
</evidence>
<comment type="similarity">
    <text evidence="8">Belongs to the tRNA(Ile)-lysidine synthase family.</text>
</comment>
<dbReference type="InterPro" id="IPR011063">
    <property type="entry name" value="TilS/TtcA_N"/>
</dbReference>
<keyword evidence="6 8" id="KW-0067">ATP-binding</keyword>
<organism evidence="10 11">
    <name type="scientific">Calditerricola satsumensis</name>
    <dbReference type="NCBI Taxonomy" id="373054"/>
    <lineage>
        <taxon>Bacteria</taxon>
        <taxon>Bacillati</taxon>
        <taxon>Bacillota</taxon>
        <taxon>Bacilli</taxon>
        <taxon>Bacillales</taxon>
        <taxon>Bacillaceae</taxon>
        <taxon>Calditerricola</taxon>
    </lineage>
</organism>
<dbReference type="RefSeq" id="WP_188818159.1">
    <property type="nucleotide sequence ID" value="NZ_BMOF01000070.1"/>
</dbReference>
<evidence type="ECO:0000256" key="2">
    <source>
        <dbReference type="ARBA" id="ARBA00022490"/>
    </source>
</evidence>
<dbReference type="InterPro" id="IPR012796">
    <property type="entry name" value="Lysidine-tRNA-synth_C"/>
</dbReference>
<dbReference type="Gene3D" id="3.40.50.620">
    <property type="entry name" value="HUPs"/>
    <property type="match status" value="1"/>
</dbReference>
<dbReference type="EMBL" id="BMOF01000070">
    <property type="protein sequence ID" value="GGK08018.1"/>
    <property type="molecule type" value="Genomic_DNA"/>
</dbReference>
<evidence type="ECO:0000313" key="11">
    <source>
        <dbReference type="Proteomes" id="UP000637720"/>
    </source>
</evidence>
<dbReference type="EC" id="6.3.4.19" evidence="8"/>
<dbReference type="InterPro" id="IPR012094">
    <property type="entry name" value="tRNA_Ile_lys_synt"/>
</dbReference>
<dbReference type="Gene3D" id="3.50.40.10">
    <property type="entry name" value="Phenylalanyl-trna Synthetase, Chain B, domain 3"/>
    <property type="match status" value="1"/>
</dbReference>
<protein>
    <recommendedName>
        <fullName evidence="8">tRNA(Ile)-lysidine synthase</fullName>
        <ecNumber evidence="8">6.3.4.19</ecNumber>
    </recommendedName>
    <alternativeName>
        <fullName evidence="8">tRNA(Ile)-2-lysyl-cytidine synthase</fullName>
    </alternativeName>
    <alternativeName>
        <fullName evidence="8">tRNA(Ile)-lysidine synthetase</fullName>
    </alternativeName>
</protein>
<dbReference type="Gene3D" id="1.20.59.20">
    <property type="match status" value="1"/>
</dbReference>
<dbReference type="SMART" id="SM00977">
    <property type="entry name" value="TilS_C"/>
    <property type="match status" value="1"/>
</dbReference>
<comment type="subcellular location">
    <subcellularLocation>
        <location evidence="1 8">Cytoplasm</location>
    </subcellularLocation>
</comment>
<dbReference type="InterPro" id="IPR020825">
    <property type="entry name" value="Phe-tRNA_synthase-like_B3/B4"/>
</dbReference>
<dbReference type="SUPFAM" id="SSF82829">
    <property type="entry name" value="MesJ substrate recognition domain-like"/>
    <property type="match status" value="1"/>
</dbReference>
<gene>
    <name evidence="8 10" type="primary">tilS</name>
    <name evidence="10" type="ORF">GCM10007043_22580</name>
</gene>
<accession>A0A8J3BEI6</accession>
<dbReference type="Proteomes" id="UP000637720">
    <property type="component" value="Unassembled WGS sequence"/>
</dbReference>
<feature type="binding site" evidence="8">
    <location>
        <begin position="26"/>
        <end position="31"/>
    </location>
    <ligand>
        <name>ATP</name>
        <dbReference type="ChEBI" id="CHEBI:30616"/>
    </ligand>
</feature>
<evidence type="ECO:0000256" key="1">
    <source>
        <dbReference type="ARBA" id="ARBA00004496"/>
    </source>
</evidence>
<dbReference type="GO" id="GO:0005737">
    <property type="term" value="C:cytoplasm"/>
    <property type="evidence" value="ECO:0007669"/>
    <property type="project" value="UniProtKB-SubCell"/>
</dbReference>
<dbReference type="NCBIfam" id="TIGR02432">
    <property type="entry name" value="lysidine_TilS_N"/>
    <property type="match status" value="1"/>
</dbReference>
<evidence type="ECO:0000259" key="9">
    <source>
        <dbReference type="SMART" id="SM00977"/>
    </source>
</evidence>
<evidence type="ECO:0000256" key="7">
    <source>
        <dbReference type="ARBA" id="ARBA00048539"/>
    </source>
</evidence>
<evidence type="ECO:0000256" key="3">
    <source>
        <dbReference type="ARBA" id="ARBA00022598"/>
    </source>
</evidence>
<keyword evidence="4 8" id="KW-0819">tRNA processing</keyword>
<comment type="catalytic activity">
    <reaction evidence="7 8">
        <text>cytidine(34) in tRNA(Ile2) + L-lysine + ATP = lysidine(34) in tRNA(Ile2) + AMP + diphosphate + H(+)</text>
        <dbReference type="Rhea" id="RHEA:43744"/>
        <dbReference type="Rhea" id="RHEA-COMP:10625"/>
        <dbReference type="Rhea" id="RHEA-COMP:10670"/>
        <dbReference type="ChEBI" id="CHEBI:15378"/>
        <dbReference type="ChEBI" id="CHEBI:30616"/>
        <dbReference type="ChEBI" id="CHEBI:32551"/>
        <dbReference type="ChEBI" id="CHEBI:33019"/>
        <dbReference type="ChEBI" id="CHEBI:82748"/>
        <dbReference type="ChEBI" id="CHEBI:83665"/>
        <dbReference type="ChEBI" id="CHEBI:456215"/>
        <dbReference type="EC" id="6.3.4.19"/>
    </reaction>
</comment>
<sequence length="466" mass="51858">MRERVRETIRRYRLLERGDGVVIGVSGGPDSMALLHVLLALRDEYDLSLTAVHVHHQLRGAEADADAAFVADWCRAHGVPCRVVRVDVRAHAAKHRLGLQVAARQLRYAALREAAEEAGAGKIALGHHADDQVETVLMRLVRGTGVGGLAGIPISRAEGSATLIRPLLHVRRAEIEAYCAAHGVPYRLDASNRSRAYLRNRVRLDVVPLLSALNPRFPEAVCQLAEVARAEDAYLEERAREALEGALRRRTADGVVLDRQALVRLPLALQRRVIKLILSYLCVDEPDRFFAHIEAVRRLAASDKPAGCHRVAGAWWVETDYDVLVFGRGEPDSREGLDFCYPLAVPGETLVPELGCTIRCRVTDRPLEDGELSPLWAVFDYKRLSGPLVVRARRPGDRMTVWGLAGHKKVKDILIDEKVPHRVRRRMPVICAGETILWLPGVRRSAEAPVTAATRRFLYMEVENDA</sequence>
<dbReference type="SUPFAM" id="SSF56037">
    <property type="entry name" value="PheT/TilS domain"/>
    <property type="match status" value="1"/>
</dbReference>
<dbReference type="InterPro" id="IPR015262">
    <property type="entry name" value="tRNA_Ile_lys_synt_subst-bd"/>
</dbReference>
<name>A0A8J3BEI6_9BACI</name>
<dbReference type="InterPro" id="IPR014729">
    <property type="entry name" value="Rossmann-like_a/b/a_fold"/>
</dbReference>
<proteinExistence type="inferred from homology"/>
<dbReference type="InterPro" id="IPR012795">
    <property type="entry name" value="tRNA_Ile_lys_synt_N"/>
</dbReference>
<dbReference type="Pfam" id="PF01171">
    <property type="entry name" value="ATP_bind_3"/>
    <property type="match status" value="1"/>
</dbReference>
<dbReference type="HAMAP" id="MF_01161">
    <property type="entry name" value="tRNA_Ile_lys_synt"/>
    <property type="match status" value="1"/>
</dbReference>
<dbReference type="PANTHER" id="PTHR43033:SF1">
    <property type="entry name" value="TRNA(ILE)-LYSIDINE SYNTHASE-RELATED"/>
    <property type="match status" value="1"/>
</dbReference>
<evidence type="ECO:0000256" key="8">
    <source>
        <dbReference type="HAMAP-Rule" id="MF_01161"/>
    </source>
</evidence>
<reference evidence="10" key="2">
    <citation type="submission" date="2020-09" db="EMBL/GenBank/DDBJ databases">
        <authorList>
            <person name="Sun Q."/>
            <person name="Ohkuma M."/>
        </authorList>
    </citation>
    <scope>NUCLEOTIDE SEQUENCE</scope>
    <source>
        <strain evidence="10">JCM 14719</strain>
    </source>
</reference>
<dbReference type="Pfam" id="PF11734">
    <property type="entry name" value="TilS_C"/>
    <property type="match status" value="1"/>
</dbReference>
<dbReference type="NCBIfam" id="TIGR02433">
    <property type="entry name" value="lysidine_TilS_C"/>
    <property type="match status" value="1"/>
</dbReference>
<dbReference type="GO" id="GO:0005524">
    <property type="term" value="F:ATP binding"/>
    <property type="evidence" value="ECO:0007669"/>
    <property type="project" value="UniProtKB-UniRule"/>
</dbReference>
<dbReference type="GO" id="GO:0006400">
    <property type="term" value="P:tRNA modification"/>
    <property type="evidence" value="ECO:0007669"/>
    <property type="project" value="UniProtKB-UniRule"/>
</dbReference>
<evidence type="ECO:0000256" key="5">
    <source>
        <dbReference type="ARBA" id="ARBA00022741"/>
    </source>
</evidence>
<dbReference type="SUPFAM" id="SSF52402">
    <property type="entry name" value="Adenine nucleotide alpha hydrolases-like"/>
    <property type="match status" value="1"/>
</dbReference>